<evidence type="ECO:0000256" key="3">
    <source>
        <dbReference type="ARBA" id="ARBA00022475"/>
    </source>
</evidence>
<dbReference type="AlphaFoldDB" id="A0A4S4LT17"/>
<dbReference type="Pfam" id="PF01522">
    <property type="entry name" value="Polysacc_deac_1"/>
    <property type="match status" value="1"/>
</dbReference>
<evidence type="ECO:0000259" key="14">
    <source>
        <dbReference type="PROSITE" id="PS51677"/>
    </source>
</evidence>
<dbReference type="GO" id="GO:0000272">
    <property type="term" value="P:polysaccharide catabolic process"/>
    <property type="evidence" value="ECO:0007669"/>
    <property type="project" value="UniProtKB-KW"/>
</dbReference>
<dbReference type="PROSITE" id="PS51677">
    <property type="entry name" value="NODB"/>
    <property type="match status" value="1"/>
</dbReference>
<gene>
    <name evidence="15" type="ORF">EW146_g4923</name>
</gene>
<evidence type="ECO:0000256" key="2">
    <source>
        <dbReference type="ARBA" id="ARBA00004609"/>
    </source>
</evidence>
<keyword evidence="10" id="KW-0961">Cell wall biogenesis/degradation</keyword>
<accession>A0A4S4LT17</accession>
<sequence>MRLQSFLKLDTRIPSANMRALFIASLALAAVAQDRTTEQGEAAISNGTQECTPYYYAASASQISKFPTIWTPATILSSDTAAQAKWNNISGSIPTNILPRGTNLGNFTNVTYDTANDPACFVEYGEFEALYSHPIVADDLEPFEERFAPSPNPSAAINIYSDRRLYDVGWTVHQCTTPKLSGLSPDVSSVPEPKTMGYGFDDGPNCTHNAFYDYLQSQNQKATMFFIGSNVMDWPLEAQRALADGHEICVRMKTHGHIAIDAFAELYYTMQAIKLVTGVTPTCWRPPFGDVDDRIRAIANALGLQTIIWKFDSNDWRNGVGGVTPQDVDNNYMAFINNASTGKFDTQGGIMLTHELNNFTMSEAVKFYPQLKSAFSYLVPVGVALNKTQPYVETNYSLPTFEQYIAGTISTNGSSNSSSSGSASQSKKNAGVATVSMPHAYWAFLGGVGLLMGLAL</sequence>
<name>A0A4S4LT17_9AGAM</name>
<keyword evidence="16" id="KW-1185">Reference proteome</keyword>
<reference evidence="15 16" key="1">
    <citation type="submission" date="2019-02" db="EMBL/GenBank/DDBJ databases">
        <title>Genome sequencing of the rare red list fungi Bondarzewia mesenterica.</title>
        <authorList>
            <person name="Buettner E."/>
            <person name="Kellner H."/>
        </authorList>
    </citation>
    <scope>NUCLEOTIDE SEQUENCE [LARGE SCALE GENOMIC DNA]</scope>
    <source>
        <strain evidence="15 16">DSM 108281</strain>
    </source>
</reference>
<keyword evidence="7" id="KW-0119">Carbohydrate metabolism</keyword>
<evidence type="ECO:0000256" key="6">
    <source>
        <dbReference type="ARBA" id="ARBA00023136"/>
    </source>
</evidence>
<comment type="subcellular location">
    <subcellularLocation>
        <location evidence="2">Cell membrane</location>
        <topology evidence="2">Lipid-anchor</topology>
        <topology evidence="2">GPI-anchor</topology>
    </subcellularLocation>
</comment>
<keyword evidence="3" id="KW-1003">Cell membrane</keyword>
<dbReference type="EC" id="3.5.1.41" evidence="12"/>
<dbReference type="GO" id="GO:0004099">
    <property type="term" value="F:chitin deacetylase activity"/>
    <property type="evidence" value="ECO:0007669"/>
    <property type="project" value="UniProtKB-EC"/>
</dbReference>
<keyword evidence="9" id="KW-0449">Lipoprotein</keyword>
<evidence type="ECO:0000256" key="10">
    <source>
        <dbReference type="ARBA" id="ARBA00023316"/>
    </source>
</evidence>
<proteinExistence type="predicted"/>
<keyword evidence="6" id="KW-0472">Membrane</keyword>
<evidence type="ECO:0000256" key="12">
    <source>
        <dbReference type="ARBA" id="ARBA00024056"/>
    </source>
</evidence>
<dbReference type="OrthoDB" id="407355at2759"/>
<comment type="caution">
    <text evidence="15">The sequence shown here is derived from an EMBL/GenBank/DDBJ whole genome shotgun (WGS) entry which is preliminary data.</text>
</comment>
<dbReference type="InterPro" id="IPR002509">
    <property type="entry name" value="NODB_dom"/>
</dbReference>
<dbReference type="InterPro" id="IPR011330">
    <property type="entry name" value="Glyco_hydro/deAcase_b/a-brl"/>
</dbReference>
<dbReference type="EMBL" id="SGPL01000202">
    <property type="protein sequence ID" value="THH15586.1"/>
    <property type="molecule type" value="Genomic_DNA"/>
</dbReference>
<dbReference type="Gene3D" id="3.20.20.370">
    <property type="entry name" value="Glycoside hydrolase/deacetylase"/>
    <property type="match status" value="1"/>
</dbReference>
<evidence type="ECO:0000256" key="4">
    <source>
        <dbReference type="ARBA" id="ARBA00022622"/>
    </source>
</evidence>
<keyword evidence="4" id="KW-0336">GPI-anchor</keyword>
<protein>
    <recommendedName>
        <fullName evidence="12">chitin deacetylase</fullName>
        <ecNumber evidence="12">3.5.1.41</ecNumber>
    </recommendedName>
</protein>
<dbReference type="GO" id="GO:0005886">
    <property type="term" value="C:plasma membrane"/>
    <property type="evidence" value="ECO:0007669"/>
    <property type="project" value="UniProtKB-SubCell"/>
</dbReference>
<evidence type="ECO:0000256" key="9">
    <source>
        <dbReference type="ARBA" id="ARBA00023288"/>
    </source>
</evidence>
<evidence type="ECO:0000256" key="7">
    <source>
        <dbReference type="ARBA" id="ARBA00023277"/>
    </source>
</evidence>
<keyword evidence="4" id="KW-0325">Glycoprotein</keyword>
<evidence type="ECO:0000256" key="8">
    <source>
        <dbReference type="ARBA" id="ARBA00023285"/>
    </source>
</evidence>
<dbReference type="GO" id="GO:0071555">
    <property type="term" value="P:cell wall organization"/>
    <property type="evidence" value="ECO:0007669"/>
    <property type="project" value="UniProtKB-KW"/>
</dbReference>
<comment type="catalytic activity">
    <reaction evidence="13">
        <text>[(1-&gt;4)-N-acetyl-beta-D-glucosaminyl](n) + n H2O = chitosan + n acetate</text>
        <dbReference type="Rhea" id="RHEA:10464"/>
        <dbReference type="Rhea" id="RHEA-COMP:9593"/>
        <dbReference type="Rhea" id="RHEA-COMP:9597"/>
        <dbReference type="ChEBI" id="CHEBI:15377"/>
        <dbReference type="ChEBI" id="CHEBI:17029"/>
        <dbReference type="ChEBI" id="CHEBI:30089"/>
        <dbReference type="ChEBI" id="CHEBI:57704"/>
        <dbReference type="EC" id="3.5.1.41"/>
    </reaction>
    <physiologicalReaction direction="left-to-right" evidence="13">
        <dbReference type="Rhea" id="RHEA:10465"/>
    </physiologicalReaction>
</comment>
<keyword evidence="5" id="KW-0146">Chitin degradation</keyword>
<organism evidence="15 16">
    <name type="scientific">Bondarzewia mesenterica</name>
    <dbReference type="NCBI Taxonomy" id="1095465"/>
    <lineage>
        <taxon>Eukaryota</taxon>
        <taxon>Fungi</taxon>
        <taxon>Dikarya</taxon>
        <taxon>Basidiomycota</taxon>
        <taxon>Agaricomycotina</taxon>
        <taxon>Agaricomycetes</taxon>
        <taxon>Russulales</taxon>
        <taxon>Bondarzewiaceae</taxon>
        <taxon>Bondarzewia</taxon>
    </lineage>
</organism>
<evidence type="ECO:0000313" key="15">
    <source>
        <dbReference type="EMBL" id="THH15586.1"/>
    </source>
</evidence>
<keyword evidence="8" id="KW-0170">Cobalt</keyword>
<evidence type="ECO:0000256" key="11">
    <source>
        <dbReference type="ARBA" id="ARBA00023326"/>
    </source>
</evidence>
<evidence type="ECO:0000256" key="1">
    <source>
        <dbReference type="ARBA" id="ARBA00001941"/>
    </source>
</evidence>
<dbReference type="InterPro" id="IPR050248">
    <property type="entry name" value="Polysacc_deacetylase_ArnD"/>
</dbReference>
<dbReference type="GO" id="GO:0009272">
    <property type="term" value="P:fungal-type cell wall biogenesis"/>
    <property type="evidence" value="ECO:0007669"/>
    <property type="project" value="UniProtKB-ARBA"/>
</dbReference>
<evidence type="ECO:0000313" key="16">
    <source>
        <dbReference type="Proteomes" id="UP000310158"/>
    </source>
</evidence>
<comment type="cofactor">
    <cofactor evidence="1">
        <name>Co(2+)</name>
        <dbReference type="ChEBI" id="CHEBI:48828"/>
    </cofactor>
</comment>
<dbReference type="PANTHER" id="PTHR10587">
    <property type="entry name" value="GLYCOSYL TRANSFERASE-RELATED"/>
    <property type="match status" value="1"/>
</dbReference>
<feature type="domain" description="NodB homology" evidence="14">
    <location>
        <begin position="194"/>
        <end position="380"/>
    </location>
</feature>
<dbReference type="PANTHER" id="PTHR10587:SF98">
    <property type="entry name" value="CHITIN DEACETYLASE"/>
    <property type="match status" value="1"/>
</dbReference>
<dbReference type="GO" id="GO:0098552">
    <property type="term" value="C:side of membrane"/>
    <property type="evidence" value="ECO:0007669"/>
    <property type="project" value="UniProtKB-KW"/>
</dbReference>
<dbReference type="GO" id="GO:0006032">
    <property type="term" value="P:chitin catabolic process"/>
    <property type="evidence" value="ECO:0007669"/>
    <property type="project" value="UniProtKB-KW"/>
</dbReference>
<evidence type="ECO:0000256" key="5">
    <source>
        <dbReference type="ARBA" id="ARBA00023024"/>
    </source>
</evidence>
<dbReference type="Proteomes" id="UP000310158">
    <property type="component" value="Unassembled WGS sequence"/>
</dbReference>
<dbReference type="SUPFAM" id="SSF88713">
    <property type="entry name" value="Glycoside hydrolase/deacetylase"/>
    <property type="match status" value="1"/>
</dbReference>
<keyword evidence="11" id="KW-0624">Polysaccharide degradation</keyword>
<evidence type="ECO:0000256" key="13">
    <source>
        <dbReference type="ARBA" id="ARBA00048494"/>
    </source>
</evidence>